<dbReference type="InterPro" id="IPR036812">
    <property type="entry name" value="NAD(P)_OxRdtase_dom_sf"/>
</dbReference>
<dbReference type="CDD" id="cd19132">
    <property type="entry name" value="AKR_AKR5D1_E1"/>
    <property type="match status" value="1"/>
</dbReference>
<accession>A0A917JGE1</accession>
<sequence length="275" mass="31114">MKHFVMHNSLEIPAIGFGTAGLRGSFGVNYIREAIDHGYRLLDSAYNYENEGALGEAIRQSSVARSQLFVTTKLPGRFHEYNHALKTIQESLYRSGLDYFDLYLIHWPNPKRDQYVDAWRALIDAQRLGLIRTIGVSNFSPEHIERLIQETGVTPAVNQIELHPGTSQKTWRAYHEEKGILTQAWSPLGGGSEILNHPLIATLAEKYQKNSGQIILRWIYQLGVVSIPRSTNLQRQKSNLTIFDFSLTVEEIESITNLDTSPDGHGANSDEHEEL</sequence>
<dbReference type="InterPro" id="IPR023210">
    <property type="entry name" value="NADP_OxRdtase_dom"/>
</dbReference>
<dbReference type="PIRSF" id="PIRSF000097">
    <property type="entry name" value="AKR"/>
    <property type="match status" value="1"/>
</dbReference>
<organism evidence="9 10">
    <name type="scientific">Enterococcus alcedinis</name>
    <dbReference type="NCBI Taxonomy" id="1274384"/>
    <lineage>
        <taxon>Bacteria</taxon>
        <taxon>Bacillati</taxon>
        <taxon>Bacillota</taxon>
        <taxon>Bacilli</taxon>
        <taxon>Lactobacillales</taxon>
        <taxon>Enterococcaceae</taxon>
        <taxon>Enterococcus</taxon>
    </lineage>
</organism>
<evidence type="ECO:0000256" key="5">
    <source>
        <dbReference type="PIRSR" id="PIRSR000097-2"/>
    </source>
</evidence>
<comment type="caution">
    <text evidence="9">The sequence shown here is derived from an EMBL/GenBank/DDBJ whole genome shotgun (WGS) entry which is preliminary data.</text>
</comment>
<dbReference type="PROSITE" id="PS00063">
    <property type="entry name" value="ALDOKETO_REDUCTASE_3"/>
    <property type="match status" value="1"/>
</dbReference>
<feature type="domain" description="NADP-dependent oxidoreductase" evidence="8">
    <location>
        <begin position="15"/>
        <end position="258"/>
    </location>
</feature>
<feature type="active site" description="Proton donor" evidence="4">
    <location>
        <position position="48"/>
    </location>
</feature>
<name>A0A917JGE1_9ENTE</name>
<dbReference type="PANTHER" id="PTHR43827">
    <property type="entry name" value="2,5-DIKETO-D-GLUCONIC ACID REDUCTASE"/>
    <property type="match status" value="1"/>
</dbReference>
<dbReference type="FunFam" id="3.20.20.100:FF:000015">
    <property type="entry name" value="Oxidoreductase, aldo/keto reductase family"/>
    <property type="match status" value="1"/>
</dbReference>
<dbReference type="PROSITE" id="PS00798">
    <property type="entry name" value="ALDOKETO_REDUCTASE_1"/>
    <property type="match status" value="1"/>
</dbReference>
<comment type="similarity">
    <text evidence="1">Belongs to the aldo/keto reductase family.</text>
</comment>
<evidence type="ECO:0000256" key="2">
    <source>
        <dbReference type="ARBA" id="ARBA00022857"/>
    </source>
</evidence>
<evidence type="ECO:0000256" key="7">
    <source>
        <dbReference type="SAM" id="MobiDB-lite"/>
    </source>
</evidence>
<evidence type="ECO:0000256" key="6">
    <source>
        <dbReference type="PIRSR" id="PIRSR000097-3"/>
    </source>
</evidence>
<dbReference type="GO" id="GO:0016616">
    <property type="term" value="F:oxidoreductase activity, acting on the CH-OH group of donors, NAD or NADP as acceptor"/>
    <property type="evidence" value="ECO:0007669"/>
    <property type="project" value="UniProtKB-ARBA"/>
</dbReference>
<dbReference type="Pfam" id="PF00248">
    <property type="entry name" value="Aldo_ket_red"/>
    <property type="match status" value="1"/>
</dbReference>
<keyword evidence="3" id="KW-0560">Oxidoreductase</keyword>
<evidence type="ECO:0000256" key="1">
    <source>
        <dbReference type="ARBA" id="ARBA00007905"/>
    </source>
</evidence>
<dbReference type="PROSITE" id="PS00062">
    <property type="entry name" value="ALDOKETO_REDUCTASE_2"/>
    <property type="match status" value="1"/>
</dbReference>
<evidence type="ECO:0000256" key="4">
    <source>
        <dbReference type="PIRSR" id="PIRSR000097-1"/>
    </source>
</evidence>
<keyword evidence="10" id="KW-1185">Reference proteome</keyword>
<reference evidence="9" key="1">
    <citation type="journal article" date="2014" name="Int. J. Syst. Evol. Microbiol.">
        <title>Complete genome sequence of Corynebacterium casei LMG S-19264T (=DSM 44701T), isolated from a smear-ripened cheese.</title>
        <authorList>
            <consortium name="US DOE Joint Genome Institute (JGI-PGF)"/>
            <person name="Walter F."/>
            <person name="Albersmeier A."/>
            <person name="Kalinowski J."/>
            <person name="Ruckert C."/>
        </authorList>
    </citation>
    <scope>NUCLEOTIDE SEQUENCE</scope>
    <source>
        <strain evidence="9">CCM 8433</strain>
    </source>
</reference>
<dbReference type="Proteomes" id="UP000622610">
    <property type="component" value="Unassembled WGS sequence"/>
</dbReference>
<dbReference type="PANTHER" id="PTHR43827:SF3">
    <property type="entry name" value="NADP-DEPENDENT OXIDOREDUCTASE DOMAIN-CONTAINING PROTEIN"/>
    <property type="match status" value="1"/>
</dbReference>
<keyword evidence="2" id="KW-0521">NADP</keyword>
<dbReference type="Gene3D" id="3.20.20.100">
    <property type="entry name" value="NADP-dependent oxidoreductase domain"/>
    <property type="match status" value="1"/>
</dbReference>
<dbReference type="EMBL" id="BMDT01000004">
    <property type="protein sequence ID" value="GGI65627.1"/>
    <property type="molecule type" value="Genomic_DNA"/>
</dbReference>
<dbReference type="AlphaFoldDB" id="A0A917JGE1"/>
<protein>
    <submittedName>
        <fullName evidence="9">2,5-diketo-D-gluconic acid reductase</fullName>
    </submittedName>
</protein>
<proteinExistence type="inferred from homology"/>
<evidence type="ECO:0000259" key="8">
    <source>
        <dbReference type="Pfam" id="PF00248"/>
    </source>
</evidence>
<dbReference type="InterPro" id="IPR020471">
    <property type="entry name" value="AKR"/>
</dbReference>
<feature type="region of interest" description="Disordered" evidence="7">
    <location>
        <begin position="256"/>
        <end position="275"/>
    </location>
</feature>
<reference evidence="9" key="2">
    <citation type="submission" date="2020-09" db="EMBL/GenBank/DDBJ databases">
        <authorList>
            <person name="Sun Q."/>
            <person name="Sedlacek I."/>
        </authorList>
    </citation>
    <scope>NUCLEOTIDE SEQUENCE</scope>
    <source>
        <strain evidence="9">CCM 8433</strain>
    </source>
</reference>
<evidence type="ECO:0000313" key="9">
    <source>
        <dbReference type="EMBL" id="GGI65627.1"/>
    </source>
</evidence>
<dbReference type="PRINTS" id="PR00069">
    <property type="entry name" value="ALDKETRDTASE"/>
</dbReference>
<evidence type="ECO:0000313" key="10">
    <source>
        <dbReference type="Proteomes" id="UP000622610"/>
    </source>
</evidence>
<evidence type="ECO:0000256" key="3">
    <source>
        <dbReference type="ARBA" id="ARBA00023002"/>
    </source>
</evidence>
<feature type="binding site" evidence="5">
    <location>
        <position position="106"/>
    </location>
    <ligand>
        <name>substrate</name>
    </ligand>
</feature>
<dbReference type="InterPro" id="IPR018170">
    <property type="entry name" value="Aldo/ket_reductase_CS"/>
</dbReference>
<gene>
    <name evidence="9" type="ORF">GCM10011482_12810</name>
</gene>
<feature type="site" description="Lowers pKa of active site Tyr" evidence="6">
    <location>
        <position position="73"/>
    </location>
</feature>
<dbReference type="SUPFAM" id="SSF51430">
    <property type="entry name" value="NAD(P)-linked oxidoreductase"/>
    <property type="match status" value="1"/>
</dbReference>
<dbReference type="RefSeq" id="WP_188367460.1">
    <property type="nucleotide sequence ID" value="NZ_BMDT01000004.1"/>
</dbReference>